<dbReference type="AlphaFoldDB" id="A0A923HNF5"/>
<dbReference type="InterPro" id="IPR004565">
    <property type="entry name" value="OM_lipoprot_LolB"/>
</dbReference>
<dbReference type="GO" id="GO:0015031">
    <property type="term" value="P:protein transport"/>
    <property type="evidence" value="ECO:0007669"/>
    <property type="project" value="UniProtKB-KW"/>
</dbReference>
<keyword evidence="7" id="KW-0653">Protein transport</keyword>
<reference evidence="14" key="1">
    <citation type="submission" date="2020-08" db="EMBL/GenBank/DDBJ databases">
        <title>Novel species isolated from subtropical streams in China.</title>
        <authorList>
            <person name="Lu H."/>
        </authorList>
    </citation>
    <scope>NUCLEOTIDE SEQUENCE</scope>
    <source>
        <strain evidence="14">LX22W</strain>
    </source>
</reference>
<comment type="subunit">
    <text evidence="3">Monomer.</text>
</comment>
<evidence type="ECO:0000256" key="11">
    <source>
        <dbReference type="ARBA" id="ARBA00023237"/>
    </source>
</evidence>
<comment type="similarity">
    <text evidence="2">Belongs to the LolB family.</text>
</comment>
<accession>A0A923HNF5</accession>
<proteinExistence type="inferred from homology"/>
<name>A0A923HNF5_9BURK</name>
<evidence type="ECO:0000256" key="8">
    <source>
        <dbReference type="ARBA" id="ARBA00023136"/>
    </source>
</evidence>
<evidence type="ECO:0000256" key="1">
    <source>
        <dbReference type="ARBA" id="ARBA00004459"/>
    </source>
</evidence>
<keyword evidence="6 13" id="KW-0732">Signal</keyword>
<keyword evidence="8" id="KW-0472">Membrane</keyword>
<dbReference type="PROSITE" id="PS51257">
    <property type="entry name" value="PROKAR_LIPOPROTEIN"/>
    <property type="match status" value="1"/>
</dbReference>
<feature type="chain" id="PRO_5037310179" description="Outer-membrane lipoprotein LolB" evidence="13">
    <location>
        <begin position="22"/>
        <end position="203"/>
    </location>
</feature>
<keyword evidence="10" id="KW-0143">Chaperone</keyword>
<dbReference type="Gene3D" id="2.50.20.10">
    <property type="entry name" value="Lipoprotein localisation LolA/LolB/LppX"/>
    <property type="match status" value="1"/>
</dbReference>
<feature type="signal peptide" evidence="13">
    <location>
        <begin position="1"/>
        <end position="21"/>
    </location>
</feature>
<evidence type="ECO:0000256" key="5">
    <source>
        <dbReference type="ARBA" id="ARBA00022448"/>
    </source>
</evidence>
<keyword evidence="15" id="KW-1185">Reference proteome</keyword>
<evidence type="ECO:0000256" key="3">
    <source>
        <dbReference type="ARBA" id="ARBA00011245"/>
    </source>
</evidence>
<evidence type="ECO:0000256" key="12">
    <source>
        <dbReference type="ARBA" id="ARBA00023288"/>
    </source>
</evidence>
<evidence type="ECO:0000256" key="13">
    <source>
        <dbReference type="SAM" id="SignalP"/>
    </source>
</evidence>
<protein>
    <recommendedName>
        <fullName evidence="4">Outer-membrane lipoprotein LolB</fullName>
    </recommendedName>
</protein>
<dbReference type="RefSeq" id="WP_186914531.1">
    <property type="nucleotide sequence ID" value="NZ_JACOFZ010000001.1"/>
</dbReference>
<dbReference type="Proteomes" id="UP000627446">
    <property type="component" value="Unassembled WGS sequence"/>
</dbReference>
<evidence type="ECO:0000256" key="7">
    <source>
        <dbReference type="ARBA" id="ARBA00022927"/>
    </source>
</evidence>
<evidence type="ECO:0000313" key="15">
    <source>
        <dbReference type="Proteomes" id="UP000627446"/>
    </source>
</evidence>
<keyword evidence="5" id="KW-0813">Transport</keyword>
<evidence type="ECO:0000256" key="6">
    <source>
        <dbReference type="ARBA" id="ARBA00022729"/>
    </source>
</evidence>
<organism evidence="14 15">
    <name type="scientific">Undibacterium nitidum</name>
    <dbReference type="NCBI Taxonomy" id="2762298"/>
    <lineage>
        <taxon>Bacteria</taxon>
        <taxon>Pseudomonadati</taxon>
        <taxon>Pseudomonadota</taxon>
        <taxon>Betaproteobacteria</taxon>
        <taxon>Burkholderiales</taxon>
        <taxon>Oxalobacteraceae</taxon>
        <taxon>Undibacterium</taxon>
    </lineage>
</organism>
<keyword evidence="9" id="KW-0564">Palmitate</keyword>
<keyword evidence="11" id="KW-0998">Cell outer membrane</keyword>
<dbReference type="NCBIfam" id="TIGR00548">
    <property type="entry name" value="lolB"/>
    <property type="match status" value="1"/>
</dbReference>
<dbReference type="CDD" id="cd16326">
    <property type="entry name" value="LolB"/>
    <property type="match status" value="1"/>
</dbReference>
<evidence type="ECO:0000313" key="14">
    <source>
        <dbReference type="EMBL" id="MBC3881016.1"/>
    </source>
</evidence>
<gene>
    <name evidence="14" type="primary">lolB</name>
    <name evidence="14" type="ORF">H8K36_06495</name>
</gene>
<evidence type="ECO:0000256" key="2">
    <source>
        <dbReference type="ARBA" id="ARBA00009696"/>
    </source>
</evidence>
<dbReference type="SUPFAM" id="SSF89392">
    <property type="entry name" value="Prokaryotic lipoproteins and lipoprotein localization factors"/>
    <property type="match status" value="1"/>
</dbReference>
<comment type="subcellular location">
    <subcellularLocation>
        <location evidence="1">Cell outer membrane</location>
        <topology evidence="1">Lipid-anchor</topology>
    </subcellularLocation>
</comment>
<sequence>MKTISHIISSILLGISMTAVLSSCSTTKPLTSEQMARTRNYQESVVMTGKINIQYQQNEKTETLTGNFEWQQNSNEMSITLSSPLGQTIAIIRENPQGASLEQSKQETRYAGNVEQLLTESLGWSLPITGLRDWLQGFDRNQQGQRFAVPTRDNHRSMTQGWQLDFTSWQEDGEQIHPKLINLYRRTEEVGDLKIRLAILEWN</sequence>
<evidence type="ECO:0000256" key="9">
    <source>
        <dbReference type="ARBA" id="ARBA00023139"/>
    </source>
</evidence>
<dbReference type="Pfam" id="PF03550">
    <property type="entry name" value="LolB"/>
    <property type="match status" value="1"/>
</dbReference>
<comment type="caution">
    <text evidence="14">The sequence shown here is derived from an EMBL/GenBank/DDBJ whole genome shotgun (WGS) entry which is preliminary data.</text>
</comment>
<keyword evidence="12 14" id="KW-0449">Lipoprotein</keyword>
<dbReference type="GO" id="GO:0009279">
    <property type="term" value="C:cell outer membrane"/>
    <property type="evidence" value="ECO:0007669"/>
    <property type="project" value="UniProtKB-SubCell"/>
</dbReference>
<dbReference type="InterPro" id="IPR029046">
    <property type="entry name" value="LolA/LolB/LppX"/>
</dbReference>
<dbReference type="EMBL" id="JACOFZ010000001">
    <property type="protein sequence ID" value="MBC3881016.1"/>
    <property type="molecule type" value="Genomic_DNA"/>
</dbReference>
<evidence type="ECO:0000256" key="10">
    <source>
        <dbReference type="ARBA" id="ARBA00023186"/>
    </source>
</evidence>
<evidence type="ECO:0000256" key="4">
    <source>
        <dbReference type="ARBA" id="ARBA00016202"/>
    </source>
</evidence>